<evidence type="ECO:0000256" key="1">
    <source>
        <dbReference type="SAM" id="Phobius"/>
    </source>
</evidence>
<keyword evidence="1" id="KW-0812">Transmembrane</keyword>
<comment type="caution">
    <text evidence="3">The sequence shown here is derived from an EMBL/GenBank/DDBJ whole genome shotgun (WGS) entry which is preliminary data.</text>
</comment>
<keyword evidence="4" id="KW-1185">Reference proteome</keyword>
<protein>
    <submittedName>
        <fullName evidence="3">DUF4168 domain-containing protein</fullName>
    </submittedName>
</protein>
<feature type="domain" description="DUF4168" evidence="2">
    <location>
        <begin position="86"/>
        <end position="161"/>
    </location>
</feature>
<feature type="transmembrane region" description="Helical" evidence="1">
    <location>
        <begin position="21"/>
        <end position="40"/>
    </location>
</feature>
<reference evidence="3" key="1">
    <citation type="submission" date="2020-10" db="EMBL/GenBank/DDBJ databases">
        <authorList>
            <person name="Castelo-Branco R."/>
            <person name="Eusebio N."/>
            <person name="Adriana R."/>
            <person name="Vieira A."/>
            <person name="Brugerolle De Fraissinette N."/>
            <person name="Rezende De Castro R."/>
            <person name="Schneider M.P."/>
            <person name="Vasconcelos V."/>
            <person name="Leao P.N."/>
        </authorList>
    </citation>
    <scope>NUCLEOTIDE SEQUENCE</scope>
    <source>
        <strain evidence="3">LEGE 07310</strain>
    </source>
</reference>
<evidence type="ECO:0000313" key="4">
    <source>
        <dbReference type="Proteomes" id="UP000636505"/>
    </source>
</evidence>
<feature type="transmembrane region" description="Helical" evidence="1">
    <location>
        <begin position="52"/>
        <end position="76"/>
    </location>
</feature>
<proteinExistence type="predicted"/>
<accession>A0A8J7AFL4</accession>
<dbReference type="Pfam" id="PF13767">
    <property type="entry name" value="DUF4168"/>
    <property type="match status" value="1"/>
</dbReference>
<sequence length="172" mass="18886">MLTPVFNIVGFLNRVRKYNPLGWLIPILSCLKSITAGGQTGPGFSRGLSWGLSWGLAVILGLGTIGLPLPALAITLPSPLLADVASEKISQFAQAYLQVIDLIDRRESELQQAETETESQQIQAAIQTEAFHLIGENQLTLSEYLQLLGLANRDPDFREQILVQIEEVESEE</sequence>
<dbReference type="EMBL" id="JADEXG010000026">
    <property type="protein sequence ID" value="MBE9078074.1"/>
    <property type="molecule type" value="Genomic_DNA"/>
</dbReference>
<dbReference type="Proteomes" id="UP000636505">
    <property type="component" value="Unassembled WGS sequence"/>
</dbReference>
<organism evidence="3 4">
    <name type="scientific">Vasconcelosia minhoensis LEGE 07310</name>
    <dbReference type="NCBI Taxonomy" id="915328"/>
    <lineage>
        <taxon>Bacteria</taxon>
        <taxon>Bacillati</taxon>
        <taxon>Cyanobacteriota</taxon>
        <taxon>Cyanophyceae</taxon>
        <taxon>Nodosilineales</taxon>
        <taxon>Cymatolegaceae</taxon>
        <taxon>Vasconcelosia</taxon>
        <taxon>Vasconcelosia minhoensis</taxon>
    </lineage>
</organism>
<evidence type="ECO:0000259" key="2">
    <source>
        <dbReference type="Pfam" id="PF13767"/>
    </source>
</evidence>
<gene>
    <name evidence="3" type="ORF">IQ241_12355</name>
</gene>
<keyword evidence="1" id="KW-0472">Membrane</keyword>
<name>A0A8J7AFL4_9CYAN</name>
<evidence type="ECO:0000313" key="3">
    <source>
        <dbReference type="EMBL" id="MBE9078074.1"/>
    </source>
</evidence>
<keyword evidence="1" id="KW-1133">Transmembrane helix</keyword>
<dbReference type="AlphaFoldDB" id="A0A8J7AFL4"/>
<dbReference type="InterPro" id="IPR025433">
    <property type="entry name" value="DUF4168"/>
</dbReference>